<feature type="transmembrane region" description="Helical" evidence="1">
    <location>
        <begin position="122"/>
        <end position="142"/>
    </location>
</feature>
<keyword evidence="1" id="KW-1133">Transmembrane helix</keyword>
<feature type="transmembrane region" description="Helical" evidence="1">
    <location>
        <begin position="16"/>
        <end position="36"/>
    </location>
</feature>
<dbReference type="RefSeq" id="WP_132103248.1">
    <property type="nucleotide sequence ID" value="NZ_SMLB01000012.1"/>
</dbReference>
<dbReference type="Proteomes" id="UP000295217">
    <property type="component" value="Unassembled WGS sequence"/>
</dbReference>
<dbReference type="EMBL" id="SMLB01000012">
    <property type="protein sequence ID" value="TDD69868.1"/>
    <property type="molecule type" value="Genomic_DNA"/>
</dbReference>
<protein>
    <submittedName>
        <fullName evidence="2">Uncharacterized protein</fullName>
    </submittedName>
</protein>
<dbReference type="OrthoDB" id="5194205at2"/>
<feature type="transmembrane region" description="Helical" evidence="1">
    <location>
        <begin position="48"/>
        <end position="72"/>
    </location>
</feature>
<feature type="transmembrane region" description="Helical" evidence="1">
    <location>
        <begin position="84"/>
        <end position="102"/>
    </location>
</feature>
<name>A0A4R5ABU5_9ACTN</name>
<keyword evidence="1" id="KW-0812">Transmembrane</keyword>
<proteinExistence type="predicted"/>
<dbReference type="AlphaFoldDB" id="A0A4R5ABU5"/>
<evidence type="ECO:0000313" key="2">
    <source>
        <dbReference type="EMBL" id="TDD69868.1"/>
    </source>
</evidence>
<organism evidence="2 3">
    <name type="scientific">Jiangella aurantiaca</name>
    <dbReference type="NCBI Taxonomy" id="2530373"/>
    <lineage>
        <taxon>Bacteria</taxon>
        <taxon>Bacillati</taxon>
        <taxon>Actinomycetota</taxon>
        <taxon>Actinomycetes</taxon>
        <taxon>Jiangellales</taxon>
        <taxon>Jiangellaceae</taxon>
        <taxon>Jiangella</taxon>
    </lineage>
</organism>
<sequence>MTEPAAAPRRTPSGPFFWTCLVAGAGIVGYGLVGAWGDRADTHPADLAVWLGGAGVAHDAVVAPAVIVVALGTRWLPRAARLPVRLGLALTALLTVLFWPVVRGWGRSPSVPSALPLEYGRNLLVVLALIWLVVGAVVTARWRRERRPAG</sequence>
<reference evidence="2 3" key="1">
    <citation type="submission" date="2019-02" db="EMBL/GenBank/DDBJ databases">
        <title>Draft genome sequences of novel Actinobacteria.</title>
        <authorList>
            <person name="Sahin N."/>
            <person name="Ay H."/>
            <person name="Saygin H."/>
        </authorList>
    </citation>
    <scope>NUCLEOTIDE SEQUENCE [LARGE SCALE GENOMIC DNA]</scope>
    <source>
        <strain evidence="2 3">8K307</strain>
    </source>
</reference>
<keyword evidence="1" id="KW-0472">Membrane</keyword>
<comment type="caution">
    <text evidence="2">The sequence shown here is derived from an EMBL/GenBank/DDBJ whole genome shotgun (WGS) entry which is preliminary data.</text>
</comment>
<evidence type="ECO:0000256" key="1">
    <source>
        <dbReference type="SAM" id="Phobius"/>
    </source>
</evidence>
<gene>
    <name evidence="2" type="ORF">E1262_11380</name>
</gene>
<keyword evidence="3" id="KW-1185">Reference proteome</keyword>
<accession>A0A4R5ABU5</accession>
<evidence type="ECO:0000313" key="3">
    <source>
        <dbReference type="Proteomes" id="UP000295217"/>
    </source>
</evidence>